<dbReference type="Pfam" id="PF01637">
    <property type="entry name" value="ATPase_2"/>
    <property type="match status" value="1"/>
</dbReference>
<dbReference type="SUPFAM" id="SSF52540">
    <property type="entry name" value="P-loop containing nucleoside triphosphate hydrolases"/>
    <property type="match status" value="1"/>
</dbReference>
<reference evidence="3 4" key="1">
    <citation type="submission" date="2023-09" db="EMBL/GenBank/DDBJ databases">
        <authorList>
            <person name="Rey-Velasco X."/>
        </authorList>
    </citation>
    <scope>NUCLEOTIDE SEQUENCE [LARGE SCALE GENOMIC DNA]</scope>
    <source>
        <strain evidence="3 4">F394</strain>
    </source>
</reference>
<dbReference type="InterPro" id="IPR027417">
    <property type="entry name" value="P-loop_NTPase"/>
</dbReference>
<dbReference type="RefSeq" id="WP_311662766.1">
    <property type="nucleotide sequence ID" value="NZ_JAVRHT010000012.1"/>
</dbReference>
<feature type="domain" description="ATPase" evidence="1">
    <location>
        <begin position="6"/>
        <end position="208"/>
    </location>
</feature>
<evidence type="ECO:0000259" key="2">
    <source>
        <dbReference type="Pfam" id="PF03008"/>
    </source>
</evidence>
<organism evidence="3 4">
    <name type="scientific">Rubrivirga litoralis</name>
    <dbReference type="NCBI Taxonomy" id="3075598"/>
    <lineage>
        <taxon>Bacteria</taxon>
        <taxon>Pseudomonadati</taxon>
        <taxon>Rhodothermota</taxon>
        <taxon>Rhodothermia</taxon>
        <taxon>Rhodothermales</taxon>
        <taxon>Rubricoccaceae</taxon>
        <taxon>Rubrivirga</taxon>
    </lineage>
</organism>
<keyword evidence="4" id="KW-1185">Reference proteome</keyword>
<dbReference type="Proteomes" id="UP001267426">
    <property type="component" value="Unassembled WGS sequence"/>
</dbReference>
<gene>
    <name evidence="3" type="ORF">RM540_06630</name>
</gene>
<comment type="caution">
    <text evidence="3">The sequence shown here is derived from an EMBL/GenBank/DDBJ whole genome shotgun (WGS) entry which is preliminary data.</text>
</comment>
<sequence>MALPIVNRSAELSRLHALADASEHRLALVTGRRRVGKTYLLANGWDDRAVFFFTASKTTPELNRRQLVEAVAVWSGENVRPEDYPTWRTVFRLLLELRAPQPLVVVLDEFQYLGDDEAGAVEVASELNAVWEAPRPERSFLMVLSGSAVGTMGALASGGGPLYGRFQWQGKLRPFGYWHAAELAGLRDLRERALVYGVFGGTPRYLADIDPAQSVAENATRLLLDPGGEVRLLVETALEQEEGLRDVAKYRAILHAVASGQTKRNEIAARAGLPVDGALRDKLDRLVDLGYLETRRNVDAKPNAAARYGVADAAFRFYERFVEANRSRLERLPAAQVWDESVAPQLDVYMGHEFERVAVQAYDRRAASLGLPTVAEWGRWEGTDRDRRPIEVDVVAPLLGGGVLTGEVKWNREPVGVGVHTGHLDKLRRMAEAGRAWAHQALGPDGLLLYVSASGFADGFQERAEEDGHRVVCWAIEDLYKD</sequence>
<accession>A0ABU3BQ64</accession>
<dbReference type="PANTHER" id="PTHR34704">
    <property type="entry name" value="ATPASE"/>
    <property type="match status" value="1"/>
</dbReference>
<dbReference type="EMBL" id="JAVRHT010000012">
    <property type="protein sequence ID" value="MDT0631423.1"/>
    <property type="molecule type" value="Genomic_DNA"/>
</dbReference>
<proteinExistence type="predicted"/>
<dbReference type="InterPro" id="IPR011579">
    <property type="entry name" value="ATPase_dom"/>
</dbReference>
<protein>
    <submittedName>
        <fullName evidence="3">ATP-binding protein</fullName>
    </submittedName>
</protein>
<keyword evidence="3" id="KW-0067">ATP-binding</keyword>
<keyword evidence="3" id="KW-0547">Nucleotide-binding</keyword>
<dbReference type="Pfam" id="PF03008">
    <property type="entry name" value="DUF234"/>
    <property type="match status" value="1"/>
</dbReference>
<name>A0ABU3BQ64_9BACT</name>
<evidence type="ECO:0000313" key="3">
    <source>
        <dbReference type="EMBL" id="MDT0631423.1"/>
    </source>
</evidence>
<evidence type="ECO:0000259" key="1">
    <source>
        <dbReference type="Pfam" id="PF01637"/>
    </source>
</evidence>
<evidence type="ECO:0000313" key="4">
    <source>
        <dbReference type="Proteomes" id="UP001267426"/>
    </source>
</evidence>
<dbReference type="GO" id="GO:0005524">
    <property type="term" value="F:ATP binding"/>
    <property type="evidence" value="ECO:0007669"/>
    <property type="project" value="UniProtKB-KW"/>
</dbReference>
<dbReference type="InterPro" id="IPR004256">
    <property type="entry name" value="DUF234"/>
</dbReference>
<feature type="domain" description="DUF234" evidence="2">
    <location>
        <begin position="318"/>
        <end position="412"/>
    </location>
</feature>
<dbReference type="PANTHER" id="PTHR34704:SF1">
    <property type="entry name" value="ATPASE"/>
    <property type="match status" value="1"/>
</dbReference>
<dbReference type="Gene3D" id="3.40.50.300">
    <property type="entry name" value="P-loop containing nucleotide triphosphate hydrolases"/>
    <property type="match status" value="1"/>
</dbReference>